<gene>
    <name evidence="1" type="ORF">OBBRIDRAFT_797601</name>
</gene>
<reference evidence="1 2" key="1">
    <citation type="submission" date="2016-07" db="EMBL/GenBank/DDBJ databases">
        <title>Draft genome of the white-rot fungus Obba rivulosa 3A-2.</title>
        <authorList>
            <consortium name="DOE Joint Genome Institute"/>
            <person name="Miettinen O."/>
            <person name="Riley R."/>
            <person name="Acob R."/>
            <person name="Barry K."/>
            <person name="Cullen D."/>
            <person name="De Vries R."/>
            <person name="Hainaut M."/>
            <person name="Hatakka A."/>
            <person name="Henrissat B."/>
            <person name="Hilden K."/>
            <person name="Kuo R."/>
            <person name="Labutti K."/>
            <person name="Lipzen A."/>
            <person name="Makela M.R."/>
            <person name="Sandor L."/>
            <person name="Spatafora J.W."/>
            <person name="Grigoriev I.V."/>
            <person name="Hibbett D.S."/>
        </authorList>
    </citation>
    <scope>NUCLEOTIDE SEQUENCE [LARGE SCALE GENOMIC DNA]</scope>
    <source>
        <strain evidence="1 2">3A-2</strain>
    </source>
</reference>
<dbReference type="AlphaFoldDB" id="A0A8E2DHN3"/>
<dbReference type="EMBL" id="KV722549">
    <property type="protein sequence ID" value="OCH86019.1"/>
    <property type="molecule type" value="Genomic_DNA"/>
</dbReference>
<proteinExistence type="predicted"/>
<protein>
    <submittedName>
        <fullName evidence="1">Uncharacterized protein</fullName>
    </submittedName>
</protein>
<sequence length="156" mass="16845">MIDSEYFRFTIPDLRNECLVARNVTIAMDTNLTIISRSCLIGSDAIVLAVTWARSYSTKKMVDVANVKVPLVSLLLRDGTFYFLCGHPIESVSPFTGVVGPIGRTAGDAHMGCGITSSFTTCAVASAPSCPRISSSFLATQIVWRSSEPFDSSVRI</sequence>
<dbReference type="OrthoDB" id="2756573at2759"/>
<evidence type="ECO:0000313" key="2">
    <source>
        <dbReference type="Proteomes" id="UP000250043"/>
    </source>
</evidence>
<accession>A0A8E2DHN3</accession>
<name>A0A8E2DHN3_9APHY</name>
<keyword evidence="2" id="KW-1185">Reference proteome</keyword>
<dbReference type="Proteomes" id="UP000250043">
    <property type="component" value="Unassembled WGS sequence"/>
</dbReference>
<evidence type="ECO:0000313" key="1">
    <source>
        <dbReference type="EMBL" id="OCH86019.1"/>
    </source>
</evidence>
<organism evidence="1 2">
    <name type="scientific">Obba rivulosa</name>
    <dbReference type="NCBI Taxonomy" id="1052685"/>
    <lineage>
        <taxon>Eukaryota</taxon>
        <taxon>Fungi</taxon>
        <taxon>Dikarya</taxon>
        <taxon>Basidiomycota</taxon>
        <taxon>Agaricomycotina</taxon>
        <taxon>Agaricomycetes</taxon>
        <taxon>Polyporales</taxon>
        <taxon>Gelatoporiaceae</taxon>
        <taxon>Obba</taxon>
    </lineage>
</organism>